<dbReference type="GO" id="GO:0005634">
    <property type="term" value="C:nucleus"/>
    <property type="evidence" value="ECO:0007669"/>
    <property type="project" value="TreeGrafter"/>
</dbReference>
<feature type="domain" description="Xrn1 helical" evidence="7">
    <location>
        <begin position="36"/>
        <end position="523"/>
    </location>
</feature>
<dbReference type="AlphaFoldDB" id="A0AAE0FJ65"/>
<comment type="similarity">
    <text evidence="1">Belongs to the 5'-3' exonuclease family. XRN2/RAT1 subfamily.</text>
</comment>
<evidence type="ECO:0000256" key="4">
    <source>
        <dbReference type="ARBA" id="ARBA00022801"/>
    </source>
</evidence>
<keyword evidence="9" id="KW-1185">Reference proteome</keyword>
<dbReference type="PANTHER" id="PTHR12341">
    <property type="entry name" value="5'-&gt;3' EXORIBONUCLEASE"/>
    <property type="match status" value="1"/>
</dbReference>
<dbReference type="EMBL" id="LGRX02017665">
    <property type="protein sequence ID" value="KAK3260475.1"/>
    <property type="molecule type" value="Genomic_DNA"/>
</dbReference>
<dbReference type="Gene3D" id="1.25.40.1050">
    <property type="match status" value="1"/>
</dbReference>
<dbReference type="InterPro" id="IPR027073">
    <property type="entry name" value="5_3_exoribonuclease"/>
</dbReference>
<feature type="region of interest" description="Disordered" evidence="6">
    <location>
        <begin position="144"/>
        <end position="169"/>
    </location>
</feature>
<dbReference type="InterPro" id="IPR041412">
    <property type="entry name" value="Xrn1_helical"/>
</dbReference>
<keyword evidence="3" id="KW-0540">Nuclease</keyword>
<feature type="region of interest" description="Disordered" evidence="6">
    <location>
        <begin position="534"/>
        <end position="563"/>
    </location>
</feature>
<comment type="caution">
    <text evidence="8">The sequence shown here is derived from an EMBL/GenBank/DDBJ whole genome shotgun (WGS) entry which is preliminary data.</text>
</comment>
<dbReference type="FunFam" id="1.25.40.1050:FF:000002">
    <property type="entry name" value="5'-3' exoribonuclease"/>
    <property type="match status" value="1"/>
</dbReference>
<evidence type="ECO:0000259" key="7">
    <source>
        <dbReference type="Pfam" id="PF17846"/>
    </source>
</evidence>
<protein>
    <recommendedName>
        <fullName evidence="7">Xrn1 helical domain-containing protein</fullName>
    </recommendedName>
</protein>
<organism evidence="8 9">
    <name type="scientific">Cymbomonas tetramitiformis</name>
    <dbReference type="NCBI Taxonomy" id="36881"/>
    <lineage>
        <taxon>Eukaryota</taxon>
        <taxon>Viridiplantae</taxon>
        <taxon>Chlorophyta</taxon>
        <taxon>Pyramimonadophyceae</taxon>
        <taxon>Pyramimonadales</taxon>
        <taxon>Pyramimonadaceae</taxon>
        <taxon>Cymbomonas</taxon>
    </lineage>
</organism>
<keyword evidence="5" id="KW-0269">Exonuclease</keyword>
<accession>A0AAE0FJ65</accession>
<reference evidence="8 9" key="1">
    <citation type="journal article" date="2015" name="Genome Biol. Evol.">
        <title>Comparative Genomics of a Bacterivorous Green Alga Reveals Evolutionary Causalities and Consequences of Phago-Mixotrophic Mode of Nutrition.</title>
        <authorList>
            <person name="Burns J.A."/>
            <person name="Paasch A."/>
            <person name="Narechania A."/>
            <person name="Kim E."/>
        </authorList>
    </citation>
    <scope>NUCLEOTIDE SEQUENCE [LARGE SCALE GENOMIC DNA]</scope>
    <source>
        <strain evidence="8 9">PLY_AMNH</strain>
    </source>
</reference>
<sequence length="599" mass="66508">EEDALSNKRYKLMHTSVLREYLAAEMFVPDLPFQLSVERLFDDFVFMSFFAGNDFLPHMPTLEIREGALDLLLTLYRGLLPAMGGPLCSGSEANLERVEMLMRAVAEHEDAIFEKRRHFEESSRREALRKCRAASHAARARRRAAASTLQAGAGTKGEGEDSEPCPGGSTLGQVAFGACDDAPIPLEPGEVAMVADVAVEEGALSEQAPDRGMAAEEELKMRLAENMEEKSQALYENCKDEVMLGQDGWKERYYSSKLSWSGDELCESKNQMVYKYVEGLCWVLKYYLEGCPSWGWYYPYHYAPFASDFEGCSKFEIQFEMGQPFQPLSQLMAVLPAASSQALPAPYAALMTDPGSPIAHFYPKDFELDLNGKRFAWQAVALLPFIDADQLLEAIARIEGALGVDEAQRNTQHSERLFISSSHALAPSLHVLCSEAQSSSEREGAPGMRAIDPLLSSNMNGSMMAISKDQRPLEAAEGVEERPQMASSRALCVFYADPAFRVVPPDLLLGTILPKPLLTEKDIPKRRTLWHEEPYSRKKARRGKRGKDQHLKSNEGANDEEDTDAGCLSCWLGAMNVVADKGREGEREMDAHKLGCVVS</sequence>
<evidence type="ECO:0000256" key="1">
    <source>
        <dbReference type="ARBA" id="ARBA00006994"/>
    </source>
</evidence>
<evidence type="ECO:0000256" key="2">
    <source>
        <dbReference type="ARBA" id="ARBA00022664"/>
    </source>
</evidence>
<evidence type="ECO:0000256" key="3">
    <source>
        <dbReference type="ARBA" id="ARBA00022722"/>
    </source>
</evidence>
<evidence type="ECO:0000256" key="5">
    <source>
        <dbReference type="ARBA" id="ARBA00022839"/>
    </source>
</evidence>
<dbReference type="GO" id="GO:0006397">
    <property type="term" value="P:mRNA processing"/>
    <property type="evidence" value="ECO:0007669"/>
    <property type="project" value="UniProtKB-KW"/>
</dbReference>
<dbReference type="PANTHER" id="PTHR12341:SF41">
    <property type="entry name" value="5'-3' EXORIBONUCLEASE 2"/>
    <property type="match status" value="1"/>
</dbReference>
<evidence type="ECO:0000256" key="6">
    <source>
        <dbReference type="SAM" id="MobiDB-lite"/>
    </source>
</evidence>
<dbReference type="GO" id="GO:0003723">
    <property type="term" value="F:RNA binding"/>
    <property type="evidence" value="ECO:0007669"/>
    <property type="project" value="TreeGrafter"/>
</dbReference>
<dbReference type="GO" id="GO:0004534">
    <property type="term" value="F:5'-3' RNA exonuclease activity"/>
    <property type="evidence" value="ECO:0007669"/>
    <property type="project" value="TreeGrafter"/>
</dbReference>
<dbReference type="Pfam" id="PF17846">
    <property type="entry name" value="XRN_M"/>
    <property type="match status" value="1"/>
</dbReference>
<evidence type="ECO:0000313" key="9">
    <source>
        <dbReference type="Proteomes" id="UP001190700"/>
    </source>
</evidence>
<keyword evidence="2" id="KW-0507">mRNA processing</keyword>
<keyword evidence="4" id="KW-0378">Hydrolase</keyword>
<evidence type="ECO:0000313" key="8">
    <source>
        <dbReference type="EMBL" id="KAK3260475.1"/>
    </source>
</evidence>
<dbReference type="GO" id="GO:0000956">
    <property type="term" value="P:nuclear-transcribed mRNA catabolic process"/>
    <property type="evidence" value="ECO:0007669"/>
    <property type="project" value="TreeGrafter"/>
</dbReference>
<feature type="non-terminal residue" evidence="8">
    <location>
        <position position="1"/>
    </location>
</feature>
<dbReference type="Proteomes" id="UP001190700">
    <property type="component" value="Unassembled WGS sequence"/>
</dbReference>
<name>A0AAE0FJ65_9CHLO</name>
<gene>
    <name evidence="8" type="ORF">CYMTET_30566</name>
</gene>
<proteinExistence type="inferred from homology"/>